<dbReference type="PROSITE" id="PS51257">
    <property type="entry name" value="PROKAR_LIPOPROTEIN"/>
    <property type="match status" value="1"/>
</dbReference>
<name>A0A382SZ25_9ZZZZ</name>
<dbReference type="EMBL" id="UINC01132221">
    <property type="protein sequence ID" value="SVD14398.1"/>
    <property type="molecule type" value="Genomic_DNA"/>
</dbReference>
<protein>
    <submittedName>
        <fullName evidence="1">Uncharacterized protein</fullName>
    </submittedName>
</protein>
<organism evidence="1">
    <name type="scientific">marine metagenome</name>
    <dbReference type="NCBI Taxonomy" id="408172"/>
    <lineage>
        <taxon>unclassified sequences</taxon>
        <taxon>metagenomes</taxon>
        <taxon>ecological metagenomes</taxon>
    </lineage>
</organism>
<reference evidence="1" key="1">
    <citation type="submission" date="2018-05" db="EMBL/GenBank/DDBJ databases">
        <authorList>
            <person name="Lanie J.A."/>
            <person name="Ng W.-L."/>
            <person name="Kazmierczak K.M."/>
            <person name="Andrzejewski T.M."/>
            <person name="Davidsen T.M."/>
            <person name="Wayne K.J."/>
            <person name="Tettelin H."/>
            <person name="Glass J.I."/>
            <person name="Rusch D."/>
            <person name="Podicherti R."/>
            <person name="Tsui H.-C.T."/>
            <person name="Winkler M.E."/>
        </authorList>
    </citation>
    <scope>NUCLEOTIDE SEQUENCE</scope>
</reference>
<dbReference type="AlphaFoldDB" id="A0A382SZ25"/>
<proteinExistence type="predicted"/>
<sequence>MNKVLYIILSLLLFSLTMISCSSDDTETVNEPIQKAGDAVG</sequence>
<gene>
    <name evidence="1" type="ORF">METZ01_LOCUS367252</name>
</gene>
<accession>A0A382SZ25</accession>
<evidence type="ECO:0000313" key="1">
    <source>
        <dbReference type="EMBL" id="SVD14398.1"/>
    </source>
</evidence>
<feature type="non-terminal residue" evidence="1">
    <location>
        <position position="41"/>
    </location>
</feature>